<sequence length="693" mass="80591">MLVIFLLINLFFQFSSSISNNKNQVSQLLFVTIATEETDGLKRLQKSAHHFGHDLKIFGLGEEWKGGNMYSEGGAQKIRLLRENLLPYKDDNLIVLFTDAYDVLINSNSETILRTFFASFPETKILFGAEAYCWPDKSLASKYPPIVFGERYLNSGMFIGYIKEILKMLEIAKDQNLPDNADDQLFYTDLFLDENIRIYNSLYITYPLILHGNGPAKILLNQFENYLGENYLQKEEKLKTYQNSIKEHLLPTICMSIFIQKPIPYFEEFLIKISELDYPKRKINLYIASNQKYNIEMVDEFKQQWEDFYASFVVINSVEVKEFAARTNSFVFAKKTKSEFLFIVDADSHLDPSALKNLIYKAMNYDRSILAPLLLRPGTLFSNFWGAISAYGYYARSQDYVSIIQGIRKGIWNVPFIGSSFLISSNKFDLLENSYNWNINVDSDIAFAKFCRDKGHFLYVDASEDPYFYGYLIDTDGFSQLDNLAQVNLELYDFPNNRQLWEKRYIHPEYFEKVRANGTIVLQECPDVYDFPFLSDRFCEELIQVMENYGQWSDGTNQDARLQGGYENVPTRDIHMIQVGLDKQWLKILDDYIAPIQEKPVQADMMFVVRYKPDEQPFLRPHHDASTYSIDMALNKRGVDYEGGGVRFLRYNCTVEADKVGWTMLFPGRLTHYHEGLPTTRGTRYILVSFINP</sequence>
<gene>
    <name evidence="1" type="ORF">MENTE1834_LOCUS1050</name>
</gene>
<accession>A0ACB0XMB0</accession>
<proteinExistence type="predicted"/>
<protein>
    <submittedName>
        <fullName evidence="1">Uncharacterized protein</fullName>
    </submittedName>
</protein>
<reference evidence="1" key="1">
    <citation type="submission" date="2023-11" db="EMBL/GenBank/DDBJ databases">
        <authorList>
            <person name="Poullet M."/>
        </authorList>
    </citation>
    <scope>NUCLEOTIDE SEQUENCE</scope>
    <source>
        <strain evidence="1">E1834</strain>
    </source>
</reference>
<evidence type="ECO:0000313" key="1">
    <source>
        <dbReference type="EMBL" id="CAK5008419.1"/>
    </source>
</evidence>
<dbReference type="EMBL" id="CAVMJV010000001">
    <property type="protein sequence ID" value="CAK5008419.1"/>
    <property type="molecule type" value="Genomic_DNA"/>
</dbReference>
<keyword evidence="2" id="KW-1185">Reference proteome</keyword>
<organism evidence="1 2">
    <name type="scientific">Meloidogyne enterolobii</name>
    <name type="common">Root-knot nematode worm</name>
    <name type="synonym">Meloidogyne mayaguensis</name>
    <dbReference type="NCBI Taxonomy" id="390850"/>
    <lineage>
        <taxon>Eukaryota</taxon>
        <taxon>Metazoa</taxon>
        <taxon>Ecdysozoa</taxon>
        <taxon>Nematoda</taxon>
        <taxon>Chromadorea</taxon>
        <taxon>Rhabditida</taxon>
        <taxon>Tylenchina</taxon>
        <taxon>Tylenchomorpha</taxon>
        <taxon>Tylenchoidea</taxon>
        <taxon>Meloidogynidae</taxon>
        <taxon>Meloidogyninae</taxon>
        <taxon>Meloidogyne</taxon>
    </lineage>
</organism>
<name>A0ACB0XMB0_MELEN</name>
<comment type="caution">
    <text evidence="1">The sequence shown here is derived from an EMBL/GenBank/DDBJ whole genome shotgun (WGS) entry which is preliminary data.</text>
</comment>
<dbReference type="Proteomes" id="UP001497535">
    <property type="component" value="Unassembled WGS sequence"/>
</dbReference>
<evidence type="ECO:0000313" key="2">
    <source>
        <dbReference type="Proteomes" id="UP001497535"/>
    </source>
</evidence>